<reference evidence="2" key="1">
    <citation type="journal article" date="2019" name="Plant Biotechnol. J.">
        <title>Genome sequencing of the Australian wild diploid species Gossypium australe highlights disease resistance and delayed gland morphogenesis.</title>
        <authorList>
            <person name="Cai Y."/>
            <person name="Cai X."/>
            <person name="Wang Q."/>
            <person name="Wang P."/>
            <person name="Zhang Y."/>
            <person name="Cai C."/>
            <person name="Xu Y."/>
            <person name="Wang K."/>
            <person name="Zhou Z."/>
            <person name="Wang C."/>
            <person name="Geng S."/>
            <person name="Li B."/>
            <person name="Dong Q."/>
            <person name="Hou Y."/>
            <person name="Wang H."/>
            <person name="Ai P."/>
            <person name="Liu Z."/>
            <person name="Yi F."/>
            <person name="Sun M."/>
            <person name="An G."/>
            <person name="Cheng J."/>
            <person name="Zhang Y."/>
            <person name="Shi Q."/>
            <person name="Xie Y."/>
            <person name="Shi X."/>
            <person name="Chang Y."/>
            <person name="Huang F."/>
            <person name="Chen Y."/>
            <person name="Hong S."/>
            <person name="Mi L."/>
            <person name="Sun Q."/>
            <person name="Zhang L."/>
            <person name="Zhou B."/>
            <person name="Peng R."/>
            <person name="Zhang X."/>
            <person name="Liu F."/>
        </authorList>
    </citation>
    <scope>NUCLEOTIDE SEQUENCE [LARGE SCALE GENOMIC DNA]</scope>
    <source>
        <strain evidence="2">cv. PA1801</strain>
    </source>
</reference>
<proteinExistence type="predicted"/>
<comment type="caution">
    <text evidence="1">The sequence shown here is derived from an EMBL/GenBank/DDBJ whole genome shotgun (WGS) entry which is preliminary data.</text>
</comment>
<organism evidence="1 2">
    <name type="scientific">Gossypium australe</name>
    <dbReference type="NCBI Taxonomy" id="47621"/>
    <lineage>
        <taxon>Eukaryota</taxon>
        <taxon>Viridiplantae</taxon>
        <taxon>Streptophyta</taxon>
        <taxon>Embryophyta</taxon>
        <taxon>Tracheophyta</taxon>
        <taxon>Spermatophyta</taxon>
        <taxon>Magnoliopsida</taxon>
        <taxon>eudicotyledons</taxon>
        <taxon>Gunneridae</taxon>
        <taxon>Pentapetalae</taxon>
        <taxon>rosids</taxon>
        <taxon>malvids</taxon>
        <taxon>Malvales</taxon>
        <taxon>Malvaceae</taxon>
        <taxon>Malvoideae</taxon>
        <taxon>Gossypium</taxon>
    </lineage>
</organism>
<dbReference type="AlphaFoldDB" id="A0A5B6VYS6"/>
<dbReference type="EMBL" id="SMMG02000005">
    <property type="protein sequence ID" value="KAA3474223.1"/>
    <property type="molecule type" value="Genomic_DNA"/>
</dbReference>
<evidence type="ECO:0000313" key="2">
    <source>
        <dbReference type="Proteomes" id="UP000325315"/>
    </source>
</evidence>
<dbReference type="Proteomes" id="UP000325315">
    <property type="component" value="Unassembled WGS sequence"/>
</dbReference>
<keyword evidence="2" id="KW-1185">Reference proteome</keyword>
<name>A0A5B6VYS6_9ROSI</name>
<gene>
    <name evidence="1" type="ORF">EPI10_024533</name>
</gene>
<protein>
    <submittedName>
        <fullName evidence="1">UBN2 domain-containing protein</fullName>
    </submittedName>
</protein>
<dbReference type="OrthoDB" id="1932348at2759"/>
<sequence length="126" mass="14656">MFYGKTYLNEEVEKKMFRRLAKSWEAKVTAIEEAKNLETLTLDKLIGSLLTHEMRLNEGLKKPKLRRKRLVLLLNPPHIKIVNQNKNGSSKQKLKANMATWSDEDSFDEEDQEVANLCLMPLVTLR</sequence>
<evidence type="ECO:0000313" key="1">
    <source>
        <dbReference type="EMBL" id="KAA3474223.1"/>
    </source>
</evidence>
<accession>A0A5B6VYS6</accession>